<evidence type="ECO:0000256" key="2">
    <source>
        <dbReference type="ARBA" id="ARBA00023125"/>
    </source>
</evidence>
<keyword evidence="2" id="KW-0238">DNA-binding</keyword>
<dbReference type="InterPro" id="IPR016032">
    <property type="entry name" value="Sig_transdc_resp-reg_C-effctor"/>
</dbReference>
<organism evidence="5 6">
    <name type="scientific">Cohnella fermenti</name>
    <dbReference type="NCBI Taxonomy" id="2565925"/>
    <lineage>
        <taxon>Bacteria</taxon>
        <taxon>Bacillati</taxon>
        <taxon>Bacillota</taxon>
        <taxon>Bacilli</taxon>
        <taxon>Bacillales</taxon>
        <taxon>Paenibacillaceae</taxon>
        <taxon>Cohnella</taxon>
    </lineage>
</organism>
<dbReference type="AlphaFoldDB" id="A0A4S4BMI9"/>
<accession>A0A4S4BMI9</accession>
<dbReference type="Proteomes" id="UP000310636">
    <property type="component" value="Unassembled WGS sequence"/>
</dbReference>
<keyword evidence="6" id="KW-1185">Reference proteome</keyword>
<dbReference type="PROSITE" id="PS50043">
    <property type="entry name" value="HTH_LUXR_2"/>
    <property type="match status" value="1"/>
</dbReference>
<dbReference type="GO" id="GO:0006355">
    <property type="term" value="P:regulation of DNA-templated transcription"/>
    <property type="evidence" value="ECO:0007669"/>
    <property type="project" value="InterPro"/>
</dbReference>
<dbReference type="EMBL" id="SSOB01000027">
    <property type="protein sequence ID" value="THF76043.1"/>
    <property type="molecule type" value="Genomic_DNA"/>
</dbReference>
<evidence type="ECO:0000256" key="1">
    <source>
        <dbReference type="ARBA" id="ARBA00023015"/>
    </source>
</evidence>
<gene>
    <name evidence="5" type="ORF">E6C55_19890</name>
</gene>
<dbReference type="PANTHER" id="PTHR44688:SF16">
    <property type="entry name" value="DNA-BINDING TRANSCRIPTIONAL ACTIVATOR DEVR_DOSR"/>
    <property type="match status" value="1"/>
</dbReference>
<dbReference type="SMART" id="SM00421">
    <property type="entry name" value="HTH_LUXR"/>
    <property type="match status" value="1"/>
</dbReference>
<dbReference type="OrthoDB" id="9815744at2"/>
<evidence type="ECO:0000313" key="5">
    <source>
        <dbReference type="EMBL" id="THF76043.1"/>
    </source>
</evidence>
<name>A0A4S4BMI9_9BACL</name>
<dbReference type="SUPFAM" id="SSF55781">
    <property type="entry name" value="GAF domain-like"/>
    <property type="match status" value="1"/>
</dbReference>
<evidence type="ECO:0000259" key="4">
    <source>
        <dbReference type="PROSITE" id="PS50043"/>
    </source>
</evidence>
<dbReference type="Gene3D" id="1.10.10.10">
    <property type="entry name" value="Winged helix-like DNA-binding domain superfamily/Winged helix DNA-binding domain"/>
    <property type="match status" value="1"/>
</dbReference>
<proteinExistence type="predicted"/>
<sequence>MNRSTLIRNQIERLAYRSSGSSEFRRALIALLREAFPIAGACCTAVDPRTLLSAGAVTEDGIEAIHSSLFDYEYGREDFNPFEELVRLPDPVSTLFRATGEDLSRSPRYREILRPAGFGDELRAALVSEGSCWGFLILFRSDTQPSFAEEDRAMVSSLVPCLAAAMRRWSLLLPEEAERPESMPGILLLEYGAELREVAANEAAGRWMELLRETEGIDRSVLPRPIRAVSTQALSGKESALARPARACVRLHSGSYVTIRASELAGGASGRLITVWLEPAGPGDMLPLIAAACGLTAREKQLVEAAHRGLSTEEMSATLRISAHTVQDHFKSIFAKTGVSSRRELVWKLFSRFGTPSV</sequence>
<dbReference type="CDD" id="cd06170">
    <property type="entry name" value="LuxR_C_like"/>
    <property type="match status" value="1"/>
</dbReference>
<dbReference type="PRINTS" id="PR00038">
    <property type="entry name" value="HTHLUXR"/>
</dbReference>
<feature type="domain" description="HTH luxR-type" evidence="4">
    <location>
        <begin position="288"/>
        <end position="353"/>
    </location>
</feature>
<dbReference type="InterPro" id="IPR036388">
    <property type="entry name" value="WH-like_DNA-bd_sf"/>
</dbReference>
<comment type="caution">
    <text evidence="5">The sequence shown here is derived from an EMBL/GenBank/DDBJ whole genome shotgun (WGS) entry which is preliminary data.</text>
</comment>
<protein>
    <submittedName>
        <fullName evidence="5">Helix-turn-helix transcriptional regulator</fullName>
    </submittedName>
</protein>
<keyword evidence="3" id="KW-0804">Transcription</keyword>
<reference evidence="5 6" key="1">
    <citation type="submission" date="2019-04" db="EMBL/GenBank/DDBJ databases">
        <title>Cohnella sp. nov. isolated from preserved vegetables.</title>
        <authorList>
            <person name="Lin S.-Y."/>
            <person name="Hung M.-H."/>
            <person name="Young C.-C."/>
        </authorList>
    </citation>
    <scope>NUCLEOTIDE SEQUENCE [LARGE SCALE GENOMIC DNA]</scope>
    <source>
        <strain evidence="5 6">CC-MHH1044</strain>
    </source>
</reference>
<dbReference type="PANTHER" id="PTHR44688">
    <property type="entry name" value="DNA-BINDING TRANSCRIPTIONAL ACTIVATOR DEVR_DOSR"/>
    <property type="match status" value="1"/>
</dbReference>
<evidence type="ECO:0000256" key="3">
    <source>
        <dbReference type="ARBA" id="ARBA00023163"/>
    </source>
</evidence>
<dbReference type="RefSeq" id="WP_136371570.1">
    <property type="nucleotide sequence ID" value="NZ_SSOB01000027.1"/>
</dbReference>
<keyword evidence="1" id="KW-0805">Transcription regulation</keyword>
<evidence type="ECO:0000313" key="6">
    <source>
        <dbReference type="Proteomes" id="UP000310636"/>
    </source>
</evidence>
<dbReference type="Pfam" id="PF00196">
    <property type="entry name" value="GerE"/>
    <property type="match status" value="1"/>
</dbReference>
<dbReference type="GO" id="GO:0003677">
    <property type="term" value="F:DNA binding"/>
    <property type="evidence" value="ECO:0007669"/>
    <property type="project" value="UniProtKB-KW"/>
</dbReference>
<dbReference type="InterPro" id="IPR000792">
    <property type="entry name" value="Tscrpt_reg_LuxR_C"/>
</dbReference>
<dbReference type="SUPFAM" id="SSF46894">
    <property type="entry name" value="C-terminal effector domain of the bipartite response regulators"/>
    <property type="match status" value="1"/>
</dbReference>